<evidence type="ECO:0000256" key="6">
    <source>
        <dbReference type="SAM" id="MobiDB-lite"/>
    </source>
</evidence>
<feature type="transmembrane region" description="Helical" evidence="7">
    <location>
        <begin position="207"/>
        <end position="226"/>
    </location>
</feature>
<comment type="subcellular location">
    <subcellularLocation>
        <location evidence="1">Membrane</location>
        <topology evidence="1">Multi-pass membrane protein</topology>
    </subcellularLocation>
</comment>
<dbReference type="GO" id="GO:1990961">
    <property type="term" value="P:xenobiotic detoxification by transmembrane export across the plasma membrane"/>
    <property type="evidence" value="ECO:0007669"/>
    <property type="project" value="InterPro"/>
</dbReference>
<keyword evidence="4 7" id="KW-1133">Transmembrane helix</keyword>
<evidence type="ECO:0000313" key="8">
    <source>
        <dbReference type="EMBL" id="RVX04299.1"/>
    </source>
</evidence>
<feature type="region of interest" description="Disordered" evidence="6">
    <location>
        <begin position="1"/>
        <end position="23"/>
    </location>
</feature>
<comment type="similarity">
    <text evidence="2">Belongs to the multi antimicrobial extrusion (MATE) (TC 2.A.66.1) family.</text>
</comment>
<evidence type="ECO:0000256" key="7">
    <source>
        <dbReference type="SAM" id="Phobius"/>
    </source>
</evidence>
<evidence type="ECO:0000313" key="9">
    <source>
        <dbReference type="Proteomes" id="UP000288805"/>
    </source>
</evidence>
<feature type="transmembrane region" description="Helical" evidence="7">
    <location>
        <begin position="278"/>
        <end position="298"/>
    </location>
</feature>
<dbReference type="GO" id="GO:0016020">
    <property type="term" value="C:membrane"/>
    <property type="evidence" value="ECO:0007669"/>
    <property type="project" value="UniProtKB-SubCell"/>
</dbReference>
<comment type="caution">
    <text evidence="8">The sequence shown here is derived from an EMBL/GenBank/DDBJ whole genome shotgun (WGS) entry which is preliminary data.</text>
</comment>
<keyword evidence="5 7" id="KW-0472">Membrane</keyword>
<feature type="transmembrane region" description="Helical" evidence="7">
    <location>
        <begin position="135"/>
        <end position="157"/>
    </location>
</feature>
<organism evidence="8 9">
    <name type="scientific">Vitis vinifera</name>
    <name type="common">Grape</name>
    <dbReference type="NCBI Taxonomy" id="29760"/>
    <lineage>
        <taxon>Eukaryota</taxon>
        <taxon>Viridiplantae</taxon>
        <taxon>Streptophyta</taxon>
        <taxon>Embryophyta</taxon>
        <taxon>Tracheophyta</taxon>
        <taxon>Spermatophyta</taxon>
        <taxon>Magnoliopsida</taxon>
        <taxon>eudicotyledons</taxon>
        <taxon>Gunneridae</taxon>
        <taxon>Pentapetalae</taxon>
        <taxon>rosids</taxon>
        <taxon>Vitales</taxon>
        <taxon>Vitaceae</taxon>
        <taxon>Viteae</taxon>
        <taxon>Vitis</taxon>
    </lineage>
</organism>
<evidence type="ECO:0000256" key="5">
    <source>
        <dbReference type="ARBA" id="ARBA00023136"/>
    </source>
</evidence>
<evidence type="ECO:0000256" key="2">
    <source>
        <dbReference type="ARBA" id="ARBA00010199"/>
    </source>
</evidence>
<dbReference type="GO" id="GO:0015297">
    <property type="term" value="F:antiporter activity"/>
    <property type="evidence" value="ECO:0007669"/>
    <property type="project" value="InterPro"/>
</dbReference>
<name>A0A438J5S8_VITVI</name>
<reference evidence="8 9" key="1">
    <citation type="journal article" date="2018" name="PLoS Genet.">
        <title>Population sequencing reveals clonal diversity and ancestral inbreeding in the grapevine cultivar Chardonnay.</title>
        <authorList>
            <person name="Roach M.J."/>
            <person name="Johnson D.L."/>
            <person name="Bohlmann J."/>
            <person name="van Vuuren H.J."/>
            <person name="Jones S.J."/>
            <person name="Pretorius I.S."/>
            <person name="Schmidt S.A."/>
            <person name="Borneman A.R."/>
        </authorList>
    </citation>
    <scope>NUCLEOTIDE SEQUENCE [LARGE SCALE GENOMIC DNA]</scope>
    <source>
        <strain evidence="9">cv. Chardonnay</strain>
        <tissue evidence="8">Leaf</tissue>
    </source>
</reference>
<feature type="transmembrane region" description="Helical" evidence="7">
    <location>
        <begin position="378"/>
        <end position="395"/>
    </location>
</feature>
<gene>
    <name evidence="8" type="primary">DTX31_0</name>
    <name evidence="8" type="ORF">CK203_018489</name>
</gene>
<feature type="transmembrane region" description="Helical" evidence="7">
    <location>
        <begin position="177"/>
        <end position="195"/>
    </location>
</feature>
<dbReference type="InterPro" id="IPR045069">
    <property type="entry name" value="MATE_euk"/>
</dbReference>
<dbReference type="InterPro" id="IPR002528">
    <property type="entry name" value="MATE_fam"/>
</dbReference>
<feature type="transmembrane region" description="Helical" evidence="7">
    <location>
        <begin position="337"/>
        <end position="358"/>
    </location>
</feature>
<dbReference type="Pfam" id="PF01554">
    <property type="entry name" value="MatE"/>
    <property type="match status" value="2"/>
</dbReference>
<dbReference type="CDD" id="cd13132">
    <property type="entry name" value="MATE_eukaryotic"/>
    <property type="match status" value="1"/>
</dbReference>
<dbReference type="AlphaFoldDB" id="A0A438J5S8"/>
<accession>A0A438J5S8</accession>
<feature type="transmembrane region" description="Helical" evidence="7">
    <location>
        <begin position="401"/>
        <end position="422"/>
    </location>
</feature>
<dbReference type="GO" id="GO:0042910">
    <property type="term" value="F:xenobiotic transmembrane transporter activity"/>
    <property type="evidence" value="ECO:0007669"/>
    <property type="project" value="InterPro"/>
</dbReference>
<evidence type="ECO:0000256" key="1">
    <source>
        <dbReference type="ARBA" id="ARBA00004141"/>
    </source>
</evidence>
<proteinExistence type="inferred from homology"/>
<evidence type="ECO:0000256" key="3">
    <source>
        <dbReference type="ARBA" id="ARBA00022692"/>
    </source>
</evidence>
<sequence>MENSEQPLLSTRDEDQTPGQPHNPILANTSLFSSHNANYGKDIDPINGVGDFFREFFVESKKLWRLAGPAIFSSLCRYSLGAVTQVFAGHLSALDLAAFAIENSVIGGFSSGILCAGDAVWSSLRARRPDMLGIYLQRSWVILITTSLLLLSFLYIFAGQILKLIGQTEAISKAAGIFARWMIPQLFAYATYFPIIKFLQSQRKIMMMAWISFVALILHTVFSWLLMLKLGWGLVGAAVVLNASWWFIVVALLLYVLSGSCGHAWSGFSWKAFQNLWAFVRLSLASGVMLCLEVWYFMALTLFAGYLKNAEVSVDALSICVRVSNELGAGHPRTAKFAILVVVISSFFISLVLSLILVLGRRQYPALFSSNPEVKQQVYALTPLLAVCIVINNVQPVLSGVAIGAGWQAFVAYVNIGCYYVFGVLEFNTEANIQ</sequence>
<keyword evidence="3 7" id="KW-0812">Transmembrane</keyword>
<feature type="transmembrane region" description="Helical" evidence="7">
    <location>
        <begin position="232"/>
        <end position="257"/>
    </location>
</feature>
<dbReference type="EMBL" id="QGNW01000061">
    <property type="protein sequence ID" value="RVX04299.1"/>
    <property type="molecule type" value="Genomic_DNA"/>
</dbReference>
<evidence type="ECO:0000256" key="4">
    <source>
        <dbReference type="ARBA" id="ARBA00022989"/>
    </source>
</evidence>
<dbReference type="Proteomes" id="UP000288805">
    <property type="component" value="Unassembled WGS sequence"/>
</dbReference>
<dbReference type="PANTHER" id="PTHR11206">
    <property type="entry name" value="MULTIDRUG RESISTANCE PROTEIN"/>
    <property type="match status" value="1"/>
</dbReference>
<protein>
    <submittedName>
        <fullName evidence="8">Protein detoxification 31</fullName>
    </submittedName>
</protein>